<accession>A0ABD1PCG2</accession>
<dbReference type="EMBL" id="JBFOLK010000014">
    <property type="protein sequence ID" value="KAL2461581.1"/>
    <property type="molecule type" value="Genomic_DNA"/>
</dbReference>
<evidence type="ECO:0000313" key="2">
    <source>
        <dbReference type="EMBL" id="KAL2461581.1"/>
    </source>
</evidence>
<keyword evidence="3" id="KW-1185">Reference proteome</keyword>
<dbReference type="Proteomes" id="UP001604336">
    <property type="component" value="Unassembled WGS sequence"/>
</dbReference>
<feature type="region of interest" description="Disordered" evidence="1">
    <location>
        <begin position="233"/>
        <end position="259"/>
    </location>
</feature>
<name>A0ABD1PCG2_9LAMI</name>
<dbReference type="AlphaFoldDB" id="A0ABD1PCG2"/>
<evidence type="ECO:0000313" key="3">
    <source>
        <dbReference type="Proteomes" id="UP001604336"/>
    </source>
</evidence>
<feature type="compositionally biased region" description="Basic and acidic residues" evidence="1">
    <location>
        <begin position="1"/>
        <end position="11"/>
    </location>
</feature>
<reference evidence="3" key="1">
    <citation type="submission" date="2024-07" db="EMBL/GenBank/DDBJ databases">
        <title>Two chromosome-level genome assemblies of Korean endemic species Abeliophyllum distichum and Forsythia ovata (Oleaceae).</title>
        <authorList>
            <person name="Jang H."/>
        </authorList>
    </citation>
    <scope>NUCLEOTIDE SEQUENCE [LARGE SCALE GENOMIC DNA]</scope>
</reference>
<evidence type="ECO:0000256" key="1">
    <source>
        <dbReference type="SAM" id="MobiDB-lite"/>
    </source>
</evidence>
<feature type="region of interest" description="Disordered" evidence="1">
    <location>
        <begin position="1"/>
        <end position="22"/>
    </location>
</feature>
<protein>
    <submittedName>
        <fullName evidence="2">Uncharacterized protein</fullName>
    </submittedName>
</protein>
<comment type="caution">
    <text evidence="2">The sequence shown here is derived from an EMBL/GenBank/DDBJ whole genome shotgun (WGS) entry which is preliminary data.</text>
</comment>
<sequence length="325" mass="37049">MASKRTMRERLPPLSSEEEPPFPKNQIDKYLILIGKSVKFALFTFDAPSFHIEEFFISMGWVSITALNEKAYPNLITLQGRACSRVTGKPFQNAAKLSSNQLSLSCKVLHNIIAHIVVPRKGHLDEITLFELFLLDSFLVDPKIDFSYIILNHMNIVHSANRITKFSYGMLLTKNFHHFEVPMSNKISFSQKPTDTINLNTFKRMKIVKEQGQWVVKTKGFDTETLTFEGDEAMDDDDQDEEDVPHLSPTHDIPQSVPSSSSKFTFSEDHYNLFNGQIDSLISTVDSLQHSVDGLTFMLQQVLASQQVLKSRFDMMFRPALPPKN</sequence>
<organism evidence="2 3">
    <name type="scientific">Abeliophyllum distichum</name>
    <dbReference type="NCBI Taxonomy" id="126358"/>
    <lineage>
        <taxon>Eukaryota</taxon>
        <taxon>Viridiplantae</taxon>
        <taxon>Streptophyta</taxon>
        <taxon>Embryophyta</taxon>
        <taxon>Tracheophyta</taxon>
        <taxon>Spermatophyta</taxon>
        <taxon>Magnoliopsida</taxon>
        <taxon>eudicotyledons</taxon>
        <taxon>Gunneridae</taxon>
        <taxon>Pentapetalae</taxon>
        <taxon>asterids</taxon>
        <taxon>lamiids</taxon>
        <taxon>Lamiales</taxon>
        <taxon>Oleaceae</taxon>
        <taxon>Forsythieae</taxon>
        <taxon>Abeliophyllum</taxon>
    </lineage>
</organism>
<proteinExistence type="predicted"/>
<gene>
    <name evidence="2" type="ORF">Adt_45001</name>
</gene>
<feature type="compositionally biased region" description="Acidic residues" evidence="1">
    <location>
        <begin position="233"/>
        <end position="243"/>
    </location>
</feature>